<accession>A0A840BR24</accession>
<evidence type="ECO:0000313" key="1">
    <source>
        <dbReference type="EMBL" id="MBB4013256.1"/>
    </source>
</evidence>
<gene>
    <name evidence="1" type="ORF">GGR36_002602</name>
</gene>
<dbReference type="Proteomes" id="UP000561045">
    <property type="component" value="Unassembled WGS sequence"/>
</dbReference>
<evidence type="ECO:0000313" key="2">
    <source>
        <dbReference type="Proteomes" id="UP000561045"/>
    </source>
</evidence>
<protein>
    <recommendedName>
        <fullName evidence="3">Baseplate assembly protein</fullName>
    </recommendedName>
</protein>
<proteinExistence type="predicted"/>
<dbReference type="EMBL" id="JACIET010000002">
    <property type="protein sequence ID" value="MBB4013256.1"/>
    <property type="molecule type" value="Genomic_DNA"/>
</dbReference>
<sequence length="755" mass="80495">MPIELPKLDDRAFRDIADEAIARIPSHTPEWTNFNEADPGVTLLELFAFMAENMLYRANQIPERNRLKFLQLLGVPLLPAQPARGVVAFDNARGPLATLTLNCGEPLRAGSLPFRTTQGLDVLPVESALVFKRTLASPDAVTLAAYQDLYASFSTGGAAPELSLYETVDLASAPGTEIGETEGQCFWLALLRRSADRNATREDVRAAIASKMLTICMVLAPEPATTRRLAAGEGVTHKPPQLVMEIAAADHLGPPPDRLASWRSLPLRMSGDGEVEPLRLDVELPAAEGLLTFDDVDPLEAGSGELPPLFEDPQTDARVVLWLRIRPEGDLGGARLAPLWAGINACAVEQRDLVRNEVIGLGSGAPDQQFRFARGPIVTGSVQVSVAGTPWAATDELYAAPPEIALRDARLPQSLQPAGGGELSRVFAVDAEAGLLKFGDGLRGARPPFDATILVDYDITQGADGNVTAGAVKLGPRLPAGLSVANPIATWGGRNAESADEGERSIQAWLRHRDRAVTAEDFRDLALRTPSVRLARVEVLSAFKADVGAQAGAVTVMAVPASDPKHPDAPRPDPVALRAVCEWLDPRRLVTTDVYVTGPRYRGLWIAVGLEPDPGVALAELRPRVRAALLAFLSPLPLADASTRPGGIDDITPGGWPLRAPVIAAQLLAVVARVPGVRLVNDLLLGEESSSGPQPTERIAFADLDQPELLGLLVEARDFAPGENPLVGLRDATLGRAGVASGDRRLPVPFIPDQC</sequence>
<comment type="caution">
    <text evidence="1">The sequence shown here is derived from an EMBL/GenBank/DDBJ whole genome shotgun (WGS) entry which is preliminary data.</text>
</comment>
<dbReference type="RefSeq" id="WP_183635157.1">
    <property type="nucleotide sequence ID" value="NZ_BAABLE010000005.1"/>
</dbReference>
<reference evidence="1 2" key="1">
    <citation type="submission" date="2020-08" db="EMBL/GenBank/DDBJ databases">
        <title>Genomic Encyclopedia of Type Strains, Phase IV (KMG-IV): sequencing the most valuable type-strain genomes for metagenomic binning, comparative biology and taxonomic classification.</title>
        <authorList>
            <person name="Goeker M."/>
        </authorList>
    </citation>
    <scope>NUCLEOTIDE SEQUENCE [LARGE SCALE GENOMIC DNA]</scope>
    <source>
        <strain evidence="1 2">DSM 106739</strain>
    </source>
</reference>
<keyword evidence="2" id="KW-1185">Reference proteome</keyword>
<organism evidence="1 2">
    <name type="scientific">Niveibacterium umoris</name>
    <dbReference type="NCBI Taxonomy" id="1193620"/>
    <lineage>
        <taxon>Bacteria</taxon>
        <taxon>Pseudomonadati</taxon>
        <taxon>Pseudomonadota</taxon>
        <taxon>Betaproteobacteria</taxon>
        <taxon>Rhodocyclales</taxon>
        <taxon>Rhodocyclaceae</taxon>
        <taxon>Niveibacterium</taxon>
    </lineage>
</organism>
<name>A0A840BR24_9RHOO</name>
<evidence type="ECO:0008006" key="3">
    <source>
        <dbReference type="Google" id="ProtNLM"/>
    </source>
</evidence>
<dbReference type="AlphaFoldDB" id="A0A840BR24"/>